<dbReference type="AlphaFoldDB" id="A0A9Q3W575"/>
<dbReference type="EMBL" id="JAJVKT010000012">
    <property type="protein sequence ID" value="MCE7509214.1"/>
    <property type="molecule type" value="Genomic_DNA"/>
</dbReference>
<dbReference type="Pfam" id="PF07690">
    <property type="entry name" value="MFS_1"/>
    <property type="match status" value="1"/>
</dbReference>
<name>A0A9Q3W575_9GAMM</name>
<dbReference type="Proteomes" id="UP001107961">
    <property type="component" value="Unassembled WGS sequence"/>
</dbReference>
<dbReference type="GO" id="GO:0022857">
    <property type="term" value="F:transmembrane transporter activity"/>
    <property type="evidence" value="ECO:0007669"/>
    <property type="project" value="InterPro"/>
</dbReference>
<feature type="transmembrane region" description="Helical" evidence="4">
    <location>
        <begin position="235"/>
        <end position="253"/>
    </location>
</feature>
<accession>A0A9Q3W575</accession>
<dbReference type="CDD" id="cd17355">
    <property type="entry name" value="MFS_YcxA_like"/>
    <property type="match status" value="1"/>
</dbReference>
<dbReference type="InterPro" id="IPR020846">
    <property type="entry name" value="MFS_dom"/>
</dbReference>
<feature type="transmembrane region" description="Helical" evidence="4">
    <location>
        <begin position="80"/>
        <end position="97"/>
    </location>
</feature>
<feature type="transmembrane region" description="Helical" evidence="4">
    <location>
        <begin position="103"/>
        <end position="129"/>
    </location>
</feature>
<feature type="transmembrane region" description="Helical" evidence="4">
    <location>
        <begin position="385"/>
        <end position="405"/>
    </location>
</feature>
<evidence type="ECO:0000256" key="2">
    <source>
        <dbReference type="ARBA" id="ARBA00022989"/>
    </source>
</evidence>
<feature type="transmembrane region" description="Helical" evidence="4">
    <location>
        <begin position="172"/>
        <end position="191"/>
    </location>
</feature>
<feature type="transmembrane region" description="Helical" evidence="4">
    <location>
        <begin position="141"/>
        <end position="160"/>
    </location>
</feature>
<feature type="transmembrane region" description="Helical" evidence="4">
    <location>
        <begin position="355"/>
        <end position="373"/>
    </location>
</feature>
<feature type="transmembrane region" description="Helical" evidence="4">
    <location>
        <begin position="12"/>
        <end position="33"/>
    </location>
</feature>
<organism evidence="6 7">
    <name type="scientific">Alloalcanivorax xenomutans</name>
    <dbReference type="NCBI Taxonomy" id="1094342"/>
    <lineage>
        <taxon>Bacteria</taxon>
        <taxon>Pseudomonadati</taxon>
        <taxon>Pseudomonadota</taxon>
        <taxon>Gammaproteobacteria</taxon>
        <taxon>Oceanospirillales</taxon>
        <taxon>Alcanivoracaceae</taxon>
        <taxon>Alloalcanivorax</taxon>
    </lineage>
</organism>
<dbReference type="Gene3D" id="1.20.1250.20">
    <property type="entry name" value="MFS general substrate transporter like domains"/>
    <property type="match status" value="2"/>
</dbReference>
<evidence type="ECO:0000256" key="3">
    <source>
        <dbReference type="ARBA" id="ARBA00023136"/>
    </source>
</evidence>
<keyword evidence="2 4" id="KW-1133">Transmembrane helix</keyword>
<keyword evidence="1 4" id="KW-0812">Transmembrane</keyword>
<dbReference type="InterPro" id="IPR050327">
    <property type="entry name" value="Proton-linked_MCT"/>
</dbReference>
<proteinExistence type="predicted"/>
<dbReference type="InterPro" id="IPR036259">
    <property type="entry name" value="MFS_trans_sf"/>
</dbReference>
<evidence type="ECO:0000256" key="1">
    <source>
        <dbReference type="ARBA" id="ARBA00022692"/>
    </source>
</evidence>
<evidence type="ECO:0000313" key="6">
    <source>
        <dbReference type="EMBL" id="MCE7509214.1"/>
    </source>
</evidence>
<dbReference type="KEGG" id="axe:P40_10465"/>
<protein>
    <submittedName>
        <fullName evidence="6">MFS transporter</fullName>
    </submittedName>
</protein>
<dbReference type="RefSeq" id="WP_063139597.1">
    <property type="nucleotide sequence ID" value="NZ_CP012331.1"/>
</dbReference>
<sequence>MTRQQTGPLYFGWYIVAAATTITLLTVGMRMGIGPFFKPIAEDLGLSRTTLSTIVALGMLAYGIGMPVAGFLAQKYGSRAVLLLGTAIVVISSIWSVNATDPFSFFLAFGILLSLGFSFTSPVALTPVISRWFTRQRGKALFYLSTGSMAGIAVMTPLLTFTIERYGWQHTLTGFTVLFVLLVIPAALMIIRDEAPEHTDLLPGDSAGGKSAPPLAPLAQLTSLAAMRTLPFCKIALGLFACGFSMNLLGSHGVPMLTDHGFDPITAALGIGLIGLVAIPSTLVLGHLADQVPRRNLLAAIYLIRGLGFIGLMMVPSVWYLYAVAAVGGIVWAGSIALSSAILADVYGTRSVGVLYGWAYLGHQVGAMISSWLGGWGYETFGTHWVAFGSAAAILMVAGVVSLRLPDARFFPQAQPSRA</sequence>
<dbReference type="PROSITE" id="PS50850">
    <property type="entry name" value="MFS"/>
    <property type="match status" value="1"/>
</dbReference>
<keyword evidence="3 4" id="KW-0472">Membrane</keyword>
<feature type="transmembrane region" description="Helical" evidence="4">
    <location>
        <begin position="53"/>
        <end position="73"/>
    </location>
</feature>
<dbReference type="InterPro" id="IPR011701">
    <property type="entry name" value="MFS"/>
</dbReference>
<evidence type="ECO:0000313" key="7">
    <source>
        <dbReference type="Proteomes" id="UP001107961"/>
    </source>
</evidence>
<gene>
    <name evidence="6" type="ORF">LZG35_11250</name>
</gene>
<keyword evidence="7" id="KW-1185">Reference proteome</keyword>
<feature type="transmembrane region" description="Helical" evidence="4">
    <location>
        <begin position="265"/>
        <end position="285"/>
    </location>
</feature>
<dbReference type="PANTHER" id="PTHR11360">
    <property type="entry name" value="MONOCARBOXYLATE TRANSPORTER"/>
    <property type="match status" value="1"/>
</dbReference>
<dbReference type="PANTHER" id="PTHR11360:SF284">
    <property type="entry name" value="EG:103B4.3 PROTEIN-RELATED"/>
    <property type="match status" value="1"/>
</dbReference>
<feature type="domain" description="Major facilitator superfamily (MFS) profile" evidence="5">
    <location>
        <begin position="12"/>
        <end position="410"/>
    </location>
</feature>
<comment type="caution">
    <text evidence="6">The sequence shown here is derived from an EMBL/GenBank/DDBJ whole genome shotgun (WGS) entry which is preliminary data.</text>
</comment>
<feature type="transmembrane region" description="Helical" evidence="4">
    <location>
        <begin position="297"/>
        <end position="315"/>
    </location>
</feature>
<evidence type="ECO:0000259" key="5">
    <source>
        <dbReference type="PROSITE" id="PS50850"/>
    </source>
</evidence>
<feature type="transmembrane region" description="Helical" evidence="4">
    <location>
        <begin position="321"/>
        <end position="343"/>
    </location>
</feature>
<reference evidence="6" key="1">
    <citation type="submission" date="2022-01" db="EMBL/GenBank/DDBJ databases">
        <authorList>
            <person name="Karlyshev A.V."/>
            <person name="Jaspars M."/>
        </authorList>
    </citation>
    <scope>NUCLEOTIDE SEQUENCE</scope>
    <source>
        <strain evidence="6">AGSA3-2</strain>
    </source>
</reference>
<dbReference type="SUPFAM" id="SSF103473">
    <property type="entry name" value="MFS general substrate transporter"/>
    <property type="match status" value="1"/>
</dbReference>
<evidence type="ECO:0000256" key="4">
    <source>
        <dbReference type="SAM" id="Phobius"/>
    </source>
</evidence>